<dbReference type="PANTHER" id="PTHR43722:SF1">
    <property type="entry name" value="PROLINE IMINOPEPTIDASE"/>
    <property type="match status" value="1"/>
</dbReference>
<keyword evidence="7" id="KW-0645">Protease</keyword>
<dbReference type="OrthoDB" id="9796770at2"/>
<comment type="catalytic activity">
    <reaction evidence="1">
        <text>Release of N-terminal proline from a peptide.</text>
        <dbReference type="EC" id="3.4.11.5"/>
    </reaction>
</comment>
<evidence type="ECO:0000256" key="2">
    <source>
        <dbReference type="ARBA" id="ARBA00004496"/>
    </source>
</evidence>
<name>A0A511N2G7_DEIC1</name>
<evidence type="ECO:0000256" key="9">
    <source>
        <dbReference type="ARBA" id="ARBA00029605"/>
    </source>
</evidence>
<evidence type="ECO:0000256" key="7">
    <source>
        <dbReference type="ARBA" id="ARBA00022670"/>
    </source>
</evidence>
<evidence type="ECO:0000259" key="10">
    <source>
        <dbReference type="Pfam" id="PF00561"/>
    </source>
</evidence>
<comment type="caution">
    <text evidence="12">The sequence shown here is derived from an EMBL/GenBank/DDBJ whole genome shotgun (WGS) entry which is preliminary data.</text>
</comment>
<proteinExistence type="inferred from homology"/>
<comment type="subcellular location">
    <subcellularLocation>
        <location evidence="2">Cytoplasm</location>
    </subcellularLocation>
</comment>
<keyword evidence="8" id="KW-0378">Hydrolase</keyword>
<dbReference type="Proteomes" id="UP000321306">
    <property type="component" value="Unassembled WGS sequence"/>
</dbReference>
<evidence type="ECO:0000313" key="12">
    <source>
        <dbReference type="EMBL" id="GEM47054.1"/>
    </source>
</evidence>
<organism evidence="12 13">
    <name type="scientific">Deinococcus cellulosilyticus (strain DSM 18568 / NBRC 106333 / KACC 11606 / 5516J-15)</name>
    <dbReference type="NCBI Taxonomy" id="1223518"/>
    <lineage>
        <taxon>Bacteria</taxon>
        <taxon>Thermotogati</taxon>
        <taxon>Deinococcota</taxon>
        <taxon>Deinococci</taxon>
        <taxon>Deinococcales</taxon>
        <taxon>Deinococcaceae</taxon>
        <taxon>Deinococcus</taxon>
    </lineage>
</organism>
<evidence type="ECO:0000256" key="1">
    <source>
        <dbReference type="ARBA" id="ARBA00001585"/>
    </source>
</evidence>
<evidence type="ECO:0000256" key="5">
    <source>
        <dbReference type="ARBA" id="ARBA00022438"/>
    </source>
</evidence>
<dbReference type="EMBL" id="BJXB01000011">
    <property type="protein sequence ID" value="GEM47054.1"/>
    <property type="molecule type" value="Genomic_DNA"/>
</dbReference>
<evidence type="ECO:0000256" key="6">
    <source>
        <dbReference type="ARBA" id="ARBA00022490"/>
    </source>
</evidence>
<dbReference type="InterPro" id="IPR000073">
    <property type="entry name" value="AB_hydrolase_1"/>
</dbReference>
<keyword evidence="13" id="KW-1185">Reference proteome</keyword>
<keyword evidence="6" id="KW-0963">Cytoplasm</keyword>
<dbReference type="InterPro" id="IPR013595">
    <property type="entry name" value="Pept_S33_TAP-like_C"/>
</dbReference>
<dbReference type="Pfam" id="PF00561">
    <property type="entry name" value="Abhydrolase_1"/>
    <property type="match status" value="1"/>
</dbReference>
<sequence>MIHTSRWLFAGFFLGLLVACNPQVPQEDRGPAPRFDRVPNSACPFFPGTTAPQNVECGYVVVKENRNKPDGRNIKLAVALIHKTPGQKTATATINLEGGPGGTSAWRAPILATTKNKFSQDWLATGDVIVYDQRGVGKSLPSLSCPYPQTEAQCFQNVSRVADPGQYTTRNSAADIADIASVLGYSKLKVYGSSYGTQLAQRLMRDHPEKIDSVVLDGVVDPEQPFVIDGPGRFSEAFLNLNADCQQDNACKTAYGNLLDTLKAVLQDQDTHKIMVTLLDDQMRPVYDQGQLVQFQMTSSMFLGVLRQITYSERFVPQIPALLQQAQKRQYSRWSQLVYLLYVLEEEDDFSEAVYNSVLCSDIVPFTSLQAAQEKEKQLVEPFKSHYQGYNQYAFNICAKWPVPASDAQAAQRTPSALPTLLLSGRFDPITPESQALGVAQALSNKRLVYVRDGAHGVVYPAWNTSKKSYDSSCGTQIMRDFLLNPQQNLARPCTETPVVFVLPGQVQKQGLQQGLIEALKDLPLLPPLEPLPHLPFR</sequence>
<dbReference type="AlphaFoldDB" id="A0A511N2G7"/>
<dbReference type="PROSITE" id="PS51257">
    <property type="entry name" value="PROKAR_LIPOPROTEIN"/>
    <property type="match status" value="1"/>
</dbReference>
<dbReference type="GO" id="GO:0006508">
    <property type="term" value="P:proteolysis"/>
    <property type="evidence" value="ECO:0007669"/>
    <property type="project" value="UniProtKB-KW"/>
</dbReference>
<comment type="similarity">
    <text evidence="3">Belongs to the peptidase S33 family.</text>
</comment>
<evidence type="ECO:0000256" key="4">
    <source>
        <dbReference type="ARBA" id="ARBA00012568"/>
    </source>
</evidence>
<dbReference type="EC" id="3.4.11.5" evidence="4"/>
<feature type="domain" description="Peptidase S33 tripeptidyl aminopeptidase-like C-terminal" evidence="11">
    <location>
        <begin position="393"/>
        <end position="487"/>
    </location>
</feature>
<dbReference type="Gene3D" id="3.40.50.1820">
    <property type="entry name" value="alpha/beta hydrolase"/>
    <property type="match status" value="1"/>
</dbReference>
<dbReference type="PRINTS" id="PR00793">
    <property type="entry name" value="PROAMNOPTASE"/>
</dbReference>
<keyword evidence="5" id="KW-0031">Aminopeptidase</keyword>
<protein>
    <recommendedName>
        <fullName evidence="4">prolyl aminopeptidase</fullName>
        <ecNumber evidence="4">3.4.11.5</ecNumber>
    </recommendedName>
    <alternativeName>
        <fullName evidence="9">Prolyl aminopeptidase</fullName>
    </alternativeName>
</protein>
<dbReference type="InterPro" id="IPR005944">
    <property type="entry name" value="Pro_iminopeptidase"/>
</dbReference>
<dbReference type="GO" id="GO:0004177">
    <property type="term" value="F:aminopeptidase activity"/>
    <property type="evidence" value="ECO:0007669"/>
    <property type="project" value="UniProtKB-KW"/>
</dbReference>
<dbReference type="Pfam" id="PF08386">
    <property type="entry name" value="Abhydrolase_4"/>
    <property type="match status" value="1"/>
</dbReference>
<evidence type="ECO:0000313" key="13">
    <source>
        <dbReference type="Proteomes" id="UP000321306"/>
    </source>
</evidence>
<reference evidence="12 13" key="1">
    <citation type="submission" date="2019-07" db="EMBL/GenBank/DDBJ databases">
        <title>Whole genome shotgun sequence of Deinococcus cellulosilyticus NBRC 106333.</title>
        <authorList>
            <person name="Hosoyama A."/>
            <person name="Uohara A."/>
            <person name="Ohji S."/>
            <person name="Ichikawa N."/>
        </authorList>
    </citation>
    <scope>NUCLEOTIDE SEQUENCE [LARGE SCALE GENOMIC DNA]</scope>
    <source>
        <strain evidence="12 13">NBRC 106333</strain>
    </source>
</reference>
<dbReference type="GO" id="GO:0005737">
    <property type="term" value="C:cytoplasm"/>
    <property type="evidence" value="ECO:0007669"/>
    <property type="project" value="UniProtKB-SubCell"/>
</dbReference>
<feature type="domain" description="AB hydrolase-1" evidence="10">
    <location>
        <begin position="96"/>
        <end position="222"/>
    </location>
</feature>
<dbReference type="PANTHER" id="PTHR43722">
    <property type="entry name" value="PROLINE IMINOPEPTIDASE"/>
    <property type="match status" value="1"/>
</dbReference>
<dbReference type="InterPro" id="IPR029058">
    <property type="entry name" value="AB_hydrolase_fold"/>
</dbReference>
<evidence type="ECO:0000259" key="11">
    <source>
        <dbReference type="Pfam" id="PF08386"/>
    </source>
</evidence>
<evidence type="ECO:0000256" key="8">
    <source>
        <dbReference type="ARBA" id="ARBA00022801"/>
    </source>
</evidence>
<evidence type="ECO:0000256" key="3">
    <source>
        <dbReference type="ARBA" id="ARBA00010088"/>
    </source>
</evidence>
<dbReference type="InterPro" id="IPR002410">
    <property type="entry name" value="Peptidase_S33"/>
</dbReference>
<dbReference type="RefSeq" id="WP_146885005.1">
    <property type="nucleotide sequence ID" value="NZ_BJXB01000011.1"/>
</dbReference>
<dbReference type="SUPFAM" id="SSF53474">
    <property type="entry name" value="alpha/beta-Hydrolases"/>
    <property type="match status" value="1"/>
</dbReference>
<accession>A0A511N2G7</accession>
<gene>
    <name evidence="12" type="ORF">DC3_26890</name>
</gene>